<feature type="domain" description="Ribosomal RNA large subunit methyltransferase K/L-like methyltransferase" evidence="7">
    <location>
        <begin position="239"/>
        <end position="312"/>
    </location>
</feature>
<evidence type="ECO:0000256" key="2">
    <source>
        <dbReference type="ARBA" id="ARBA00022490"/>
    </source>
</evidence>
<evidence type="ECO:0000256" key="3">
    <source>
        <dbReference type="ARBA" id="ARBA00022603"/>
    </source>
</evidence>
<comment type="subcellular location">
    <subcellularLocation>
        <location evidence="1">Cytoplasm</location>
    </subcellularLocation>
</comment>
<dbReference type="PANTHER" id="PTHR14911">
    <property type="entry name" value="THUMP DOMAIN-CONTAINING"/>
    <property type="match status" value="1"/>
</dbReference>
<dbReference type="Gene3D" id="3.40.50.150">
    <property type="entry name" value="Vaccinia Virus protein VP39"/>
    <property type="match status" value="1"/>
</dbReference>
<dbReference type="GO" id="GO:0005737">
    <property type="term" value="C:cytoplasm"/>
    <property type="evidence" value="ECO:0007669"/>
    <property type="project" value="UniProtKB-SubCell"/>
</dbReference>
<dbReference type="GO" id="GO:0016423">
    <property type="term" value="F:tRNA (guanine) methyltransferase activity"/>
    <property type="evidence" value="ECO:0007669"/>
    <property type="project" value="TreeGrafter"/>
</dbReference>
<proteinExistence type="predicted"/>
<sequence length="359" mass="40307">IRDYCDHRGDCATGFEHTAAEEVKEKIGVEARISKDRGRIYFPITTDKLFQVKMLSVDNLFVVVEEYDHYQFKQSKVNQQLASKLPWTNALEKKGHRKGGSTTKVKPSRNTADVAAADTEQQLHQVVSAAESHLEADSAADAEPCEQDSQEAAPEARVIKFRVTCNRAARDFGGAVQEFFQWKADMTKFDIEVLLNIHNEEMVIGCVNLKASDVILDPMCGTGAIPLEGAIEFSSSFYIACGNLCSLPIRTSSVDIIITDMPFGKRMGSKKKNWDLYPLCLREMARVCRPGSGKAVLLTQDKKCFAKVAMLMLQIMHIWVYILMKVSKEVEISTGRRQKKFHSATSFYLALNFPVIHVR</sequence>
<protein>
    <recommendedName>
        <fullName evidence="7">Ribosomal RNA large subunit methyltransferase K/L-like methyltransferase domain-containing protein</fullName>
    </recommendedName>
</protein>
<reference evidence="8" key="1">
    <citation type="submission" date="2025-08" db="UniProtKB">
        <authorList>
            <consortium name="Ensembl"/>
        </authorList>
    </citation>
    <scope>IDENTIFICATION</scope>
</reference>
<keyword evidence="4" id="KW-0808">Transferase</keyword>
<dbReference type="AlphaFoldDB" id="A0A3P8PSK3"/>
<dbReference type="Proteomes" id="UP000265100">
    <property type="component" value="Unplaced"/>
</dbReference>
<dbReference type="GO" id="GO:0043527">
    <property type="term" value="C:tRNA methyltransferase complex"/>
    <property type="evidence" value="ECO:0007669"/>
    <property type="project" value="UniProtKB-ARBA"/>
</dbReference>
<evidence type="ECO:0000256" key="6">
    <source>
        <dbReference type="SAM" id="MobiDB-lite"/>
    </source>
</evidence>
<dbReference type="Gene3D" id="3.30.2130.30">
    <property type="match status" value="1"/>
</dbReference>
<dbReference type="GO" id="GO:0030488">
    <property type="term" value="P:tRNA methylation"/>
    <property type="evidence" value="ECO:0007669"/>
    <property type="project" value="TreeGrafter"/>
</dbReference>
<reference evidence="8" key="2">
    <citation type="submission" date="2025-09" db="UniProtKB">
        <authorList>
            <consortium name="Ensembl"/>
        </authorList>
    </citation>
    <scope>IDENTIFICATION</scope>
</reference>
<evidence type="ECO:0000313" key="8">
    <source>
        <dbReference type="Ensembl" id="ENSACLP00000019958.2"/>
    </source>
</evidence>
<dbReference type="InterPro" id="IPR000241">
    <property type="entry name" value="RlmKL-like_Mtase"/>
</dbReference>
<organism evidence="8 9">
    <name type="scientific">Astatotilapia calliptera</name>
    <name type="common">Eastern happy</name>
    <name type="synonym">Chromis callipterus</name>
    <dbReference type="NCBI Taxonomy" id="8154"/>
    <lineage>
        <taxon>Eukaryota</taxon>
        <taxon>Metazoa</taxon>
        <taxon>Chordata</taxon>
        <taxon>Craniata</taxon>
        <taxon>Vertebrata</taxon>
        <taxon>Euteleostomi</taxon>
        <taxon>Actinopterygii</taxon>
        <taxon>Neopterygii</taxon>
        <taxon>Teleostei</taxon>
        <taxon>Neoteleostei</taxon>
        <taxon>Acanthomorphata</taxon>
        <taxon>Ovalentaria</taxon>
        <taxon>Cichlomorphae</taxon>
        <taxon>Cichliformes</taxon>
        <taxon>Cichlidae</taxon>
        <taxon>African cichlids</taxon>
        <taxon>Pseudocrenilabrinae</taxon>
        <taxon>Haplochromini</taxon>
        <taxon>Astatotilapia</taxon>
    </lineage>
</organism>
<dbReference type="PANTHER" id="PTHR14911:SF13">
    <property type="entry name" value="TRNA (GUANINE(6)-N2)-METHYLTRANSFERASE THUMP3"/>
    <property type="match status" value="1"/>
</dbReference>
<dbReference type="PROSITE" id="PS01261">
    <property type="entry name" value="UPF0020"/>
    <property type="match status" value="1"/>
</dbReference>
<feature type="compositionally biased region" description="Polar residues" evidence="6">
    <location>
        <begin position="100"/>
        <end position="111"/>
    </location>
</feature>
<name>A0A3P8PSK3_ASTCA</name>
<keyword evidence="5" id="KW-0819">tRNA processing</keyword>
<keyword evidence="3" id="KW-0489">Methyltransferase</keyword>
<keyword evidence="2" id="KW-0963">Cytoplasm</keyword>
<evidence type="ECO:0000313" key="9">
    <source>
        <dbReference type="Proteomes" id="UP000265100"/>
    </source>
</evidence>
<accession>A0A3P8PSK3</accession>
<dbReference type="InterPro" id="IPR029063">
    <property type="entry name" value="SAM-dependent_MTases_sf"/>
</dbReference>
<dbReference type="Pfam" id="PF01170">
    <property type="entry name" value="UPF0020"/>
    <property type="match status" value="2"/>
</dbReference>
<evidence type="ECO:0000256" key="5">
    <source>
        <dbReference type="ARBA" id="ARBA00022694"/>
    </source>
</evidence>
<dbReference type="InterPro" id="IPR053943">
    <property type="entry name" value="RlmKL-like_Mtase_CS"/>
</dbReference>
<evidence type="ECO:0000256" key="4">
    <source>
        <dbReference type="ARBA" id="ARBA00022679"/>
    </source>
</evidence>
<feature type="region of interest" description="Disordered" evidence="6">
    <location>
        <begin position="92"/>
        <end position="114"/>
    </location>
</feature>
<dbReference type="GeneTree" id="ENSGT00530000063557"/>
<evidence type="ECO:0000256" key="1">
    <source>
        <dbReference type="ARBA" id="ARBA00004496"/>
    </source>
</evidence>
<feature type="domain" description="Ribosomal RNA large subunit methyltransferase K/L-like methyltransferase" evidence="7">
    <location>
        <begin position="208"/>
        <end position="235"/>
    </location>
</feature>
<dbReference type="SUPFAM" id="SSF53335">
    <property type="entry name" value="S-adenosyl-L-methionine-dependent methyltransferases"/>
    <property type="match status" value="1"/>
</dbReference>
<dbReference type="Ensembl" id="ENSACLT00000020420.2">
    <property type="protein sequence ID" value="ENSACLP00000019958.2"/>
    <property type="gene ID" value="ENSACLG00000013504.2"/>
</dbReference>
<keyword evidence="9" id="KW-1185">Reference proteome</keyword>
<evidence type="ECO:0000259" key="7">
    <source>
        <dbReference type="Pfam" id="PF01170"/>
    </source>
</evidence>
<gene>
    <name evidence="8" type="primary">CDC40</name>
</gene>